<dbReference type="Proteomes" id="UP000014204">
    <property type="component" value="Unassembled WGS sequence"/>
</dbReference>
<dbReference type="GeneID" id="82191025"/>
<sequence>MTLEQRYEKLAEVAREMHDAIAPMHECCCEDTCVNLGEMGWGADCCFVTYHEKLKELGVVE</sequence>
<gene>
    <name evidence="1" type="ORF">C811_01548</name>
</gene>
<keyword evidence="2" id="KW-1185">Reference proteome</keyword>
<accession>R9KXK9</accession>
<protein>
    <submittedName>
        <fullName evidence="1">Uncharacterized protein</fullName>
    </submittedName>
</protein>
<dbReference type="EMBL" id="ASSY01000008">
    <property type="protein sequence ID" value="EOS51130.1"/>
    <property type="molecule type" value="Genomic_DNA"/>
</dbReference>
<evidence type="ECO:0000313" key="1">
    <source>
        <dbReference type="EMBL" id="EOS51130.1"/>
    </source>
</evidence>
<dbReference type="RefSeq" id="WP_016309748.1">
    <property type="nucleotide sequence ID" value="NZ_KE159646.1"/>
</dbReference>
<dbReference type="HOGENOM" id="CLU_2915193_0_0_11"/>
<proteinExistence type="predicted"/>
<dbReference type="STRING" id="1235794.C811_01548"/>
<reference evidence="1 2" key="1">
    <citation type="submission" date="2013-04" db="EMBL/GenBank/DDBJ databases">
        <title>The Genome Sequence of Enterorhabdus caecimuris B7.</title>
        <authorList>
            <consortium name="The Broad Institute Genomics Platform"/>
            <consortium name="The Broad Institute Genome Sequencing Center for Infectious Disease"/>
            <person name="Earl A."/>
            <person name="Xavier R."/>
            <person name="Elson C."/>
            <person name="Duck W."/>
            <person name="Walker B."/>
            <person name="Young S."/>
            <person name="Zeng Q."/>
            <person name="Gargeya S."/>
            <person name="Fitzgerald M."/>
            <person name="Haas B."/>
            <person name="Abouelleil A."/>
            <person name="Allen A.W."/>
            <person name="Alvarado L."/>
            <person name="Arachchi H.M."/>
            <person name="Berlin A.M."/>
            <person name="Chapman S.B."/>
            <person name="Gainer-Dewar J."/>
            <person name="Goldberg J."/>
            <person name="Griggs A."/>
            <person name="Gujja S."/>
            <person name="Hansen M."/>
            <person name="Howarth C."/>
            <person name="Imamovic A."/>
            <person name="Ireland A."/>
            <person name="Larimer J."/>
            <person name="McCowan C."/>
            <person name="Murphy C."/>
            <person name="Pearson M."/>
            <person name="Poon T.W."/>
            <person name="Priest M."/>
            <person name="Roberts A."/>
            <person name="Saif S."/>
            <person name="Shea T."/>
            <person name="Sisk P."/>
            <person name="Sykes S."/>
            <person name="Wortman J."/>
            <person name="Nusbaum C."/>
            <person name="Birren B."/>
        </authorList>
    </citation>
    <scope>NUCLEOTIDE SEQUENCE [LARGE SCALE GENOMIC DNA]</scope>
    <source>
        <strain evidence="1 2">B7</strain>
    </source>
</reference>
<comment type="caution">
    <text evidence="1">The sequence shown here is derived from an EMBL/GenBank/DDBJ whole genome shotgun (WGS) entry which is preliminary data.</text>
</comment>
<evidence type="ECO:0000313" key="2">
    <source>
        <dbReference type="Proteomes" id="UP000014204"/>
    </source>
</evidence>
<name>R9KXK9_9ACTN</name>
<dbReference type="AlphaFoldDB" id="R9KXK9"/>
<organism evidence="1 2">
    <name type="scientific">Adlercreutzia caecimuris B7</name>
    <dbReference type="NCBI Taxonomy" id="1235794"/>
    <lineage>
        <taxon>Bacteria</taxon>
        <taxon>Bacillati</taxon>
        <taxon>Actinomycetota</taxon>
        <taxon>Coriobacteriia</taxon>
        <taxon>Eggerthellales</taxon>
        <taxon>Eggerthellaceae</taxon>
        <taxon>Adlercreutzia</taxon>
    </lineage>
</organism>